<dbReference type="Proteomes" id="UP000218399">
    <property type="component" value="Unassembled WGS sequence"/>
</dbReference>
<organism evidence="1 2">
    <name type="scientific">Bifidobacterium criceti</name>
    <dbReference type="NCBI Taxonomy" id="1960969"/>
    <lineage>
        <taxon>Bacteria</taxon>
        <taxon>Bacillati</taxon>
        <taxon>Actinomycetota</taxon>
        <taxon>Actinomycetes</taxon>
        <taxon>Bifidobacteriales</taxon>
        <taxon>Bifidobacteriaceae</taxon>
        <taxon>Bifidobacterium</taxon>
    </lineage>
</organism>
<gene>
    <name evidence="1" type="ORF">B1526_0346</name>
</gene>
<dbReference type="AlphaFoldDB" id="A0A2A2EGP2"/>
<dbReference type="InterPro" id="IPR038555">
    <property type="entry name" value="Zincin_1_sf"/>
</dbReference>
<accession>A0A2A2EGP2</accession>
<keyword evidence="2" id="KW-1185">Reference proteome</keyword>
<dbReference type="GO" id="GO:0008233">
    <property type="term" value="F:peptidase activity"/>
    <property type="evidence" value="ECO:0007669"/>
    <property type="project" value="UniProtKB-KW"/>
</dbReference>
<dbReference type="CDD" id="cd12952">
    <property type="entry name" value="MMP_ACEL2062"/>
    <property type="match status" value="1"/>
</dbReference>
<protein>
    <submittedName>
        <fullName evidence="1">Zn-dependent protease</fullName>
    </submittedName>
</protein>
<evidence type="ECO:0000313" key="1">
    <source>
        <dbReference type="EMBL" id="PAU68161.1"/>
    </source>
</evidence>
<dbReference type="SUPFAM" id="SSF55486">
    <property type="entry name" value="Metalloproteases ('zincins'), catalytic domain"/>
    <property type="match status" value="1"/>
</dbReference>
<dbReference type="Gene3D" id="3.30.2010.20">
    <property type="match status" value="1"/>
</dbReference>
<reference evidence="1 2" key="1">
    <citation type="journal article" date="2017" name="ISME J.">
        <title>Unveiling bifidobacterial biogeography across the mammalian branch of the tree of life.</title>
        <authorList>
            <person name="Milani C."/>
            <person name="Mangifesta M."/>
            <person name="Mancabelli L."/>
            <person name="Lugli G.A."/>
            <person name="James K."/>
            <person name="Duranti S."/>
            <person name="Turroni F."/>
            <person name="Ferrario C."/>
            <person name="Ossiprandi M.C."/>
            <person name="van Sinderen D."/>
            <person name="Ventura M."/>
        </authorList>
    </citation>
    <scope>NUCLEOTIDE SEQUENCE [LARGE SCALE GENOMIC DNA]</scope>
    <source>
        <strain evidence="2">Ham19E</strain>
    </source>
</reference>
<dbReference type="InterPro" id="IPR010428">
    <property type="entry name" value="Zincin_1"/>
</dbReference>
<dbReference type="RefSeq" id="WP_095614417.1">
    <property type="nucleotide sequence ID" value="NZ_MVOH01000006.1"/>
</dbReference>
<evidence type="ECO:0000313" key="2">
    <source>
        <dbReference type="Proteomes" id="UP000218399"/>
    </source>
</evidence>
<dbReference type="GO" id="GO:0006508">
    <property type="term" value="P:proteolysis"/>
    <property type="evidence" value="ECO:0007669"/>
    <property type="project" value="UniProtKB-KW"/>
</dbReference>
<keyword evidence="1" id="KW-0378">Hydrolase</keyword>
<proteinExistence type="predicted"/>
<keyword evidence="1" id="KW-0645">Protease</keyword>
<dbReference type="OrthoDB" id="9806895at2"/>
<sequence>MQISRQAFNAAVHEAIAGLPQKFKDALQNIAITTADEPSKEQLASAHVDDHGELLGLYQGTPITKRGFSFAGELPDVITIFRGPHERVCHTHKELITQIQKTVLHEIGHYFGFDDAYLHSHGY</sequence>
<name>A0A2A2EGP2_9BIFI</name>
<dbReference type="EMBL" id="MVOH01000006">
    <property type="protein sequence ID" value="PAU68161.1"/>
    <property type="molecule type" value="Genomic_DNA"/>
</dbReference>
<dbReference type="Pfam" id="PF06262">
    <property type="entry name" value="Zincin_1"/>
    <property type="match status" value="1"/>
</dbReference>
<comment type="caution">
    <text evidence="1">The sequence shown here is derived from an EMBL/GenBank/DDBJ whole genome shotgun (WGS) entry which is preliminary data.</text>
</comment>